<keyword evidence="1" id="KW-0040">ANK repeat</keyword>
<sequence length="422" mass="47307">MSENIILDTDYIANNIQIYIDEGNFIDIFDVNTISEVLSKTEPISTNFRLLISQFKENCNSLKLCACVQKSNINILSFEDAINVLQSYNQALKLNSLPTVIRYLEEYGKNTSRNQNNLISENQKLQNKISNLEKEINESNNNFFAELRMLYSEKYLNSDFGAIYDFLKQASDNGDKMKMSISCEIGLDKKKDSGENTPLLSACSKGDLQLVKSLIEKGCDRDAINKDECNCLIIASYNGHLEIVKYLIGIGFDKNCQYKLNGSKAIHFASQNGHLEVVKYLISIGANPKEKDNDGWSPIHAASQNGHLEVVKYLISIGADTKEKDNDGVTPIHAASQNGHLEVVKYLSSIGANPKEKNNNGWSPIHFAAKKGQFDVVEYLVSINVNLNDKNAQGKTPLDLAKEKQNENENYKKITNLLRNRG</sequence>
<dbReference type="PROSITE" id="PS50088">
    <property type="entry name" value="ANK_REPEAT"/>
    <property type="match status" value="5"/>
</dbReference>
<protein>
    <submittedName>
        <fullName evidence="3">Uncharacterized protein</fullName>
    </submittedName>
</protein>
<dbReference type="Pfam" id="PF12796">
    <property type="entry name" value="Ank_2"/>
    <property type="match status" value="2"/>
</dbReference>
<dbReference type="InterPro" id="IPR002110">
    <property type="entry name" value="Ankyrin_rpt"/>
</dbReference>
<dbReference type="RefSeq" id="XP_001316656.1">
    <property type="nucleotide sequence ID" value="XM_001316621.1"/>
</dbReference>
<reference evidence="3" key="1">
    <citation type="submission" date="2006-10" db="EMBL/GenBank/DDBJ databases">
        <authorList>
            <person name="Amadeo P."/>
            <person name="Zhao Q."/>
            <person name="Wortman J."/>
            <person name="Fraser-Liggett C."/>
            <person name="Carlton J."/>
        </authorList>
    </citation>
    <scope>NUCLEOTIDE SEQUENCE</scope>
    <source>
        <strain evidence="3">G3</strain>
    </source>
</reference>
<dbReference type="SUPFAM" id="SSF48403">
    <property type="entry name" value="Ankyrin repeat"/>
    <property type="match status" value="1"/>
</dbReference>
<feature type="repeat" description="ANK" evidence="1">
    <location>
        <begin position="327"/>
        <end position="359"/>
    </location>
</feature>
<evidence type="ECO:0000256" key="2">
    <source>
        <dbReference type="SAM" id="Coils"/>
    </source>
</evidence>
<dbReference type="Proteomes" id="UP000001542">
    <property type="component" value="Unassembled WGS sequence"/>
</dbReference>
<proteinExistence type="predicted"/>
<dbReference type="KEGG" id="tva:4762293"/>
<organism evidence="3 4">
    <name type="scientific">Trichomonas vaginalis (strain ATCC PRA-98 / G3)</name>
    <dbReference type="NCBI Taxonomy" id="412133"/>
    <lineage>
        <taxon>Eukaryota</taxon>
        <taxon>Metamonada</taxon>
        <taxon>Parabasalia</taxon>
        <taxon>Trichomonadida</taxon>
        <taxon>Trichomonadidae</taxon>
        <taxon>Trichomonas</taxon>
    </lineage>
</organism>
<keyword evidence="2" id="KW-0175">Coiled coil</keyword>
<feature type="repeat" description="ANK" evidence="1">
    <location>
        <begin position="194"/>
        <end position="226"/>
    </location>
</feature>
<gene>
    <name evidence="3" type="ORF">TVAG_396190</name>
</gene>
<dbReference type="EMBL" id="DS113475">
    <property type="protein sequence ID" value="EAY04433.1"/>
    <property type="molecule type" value="Genomic_DNA"/>
</dbReference>
<dbReference type="InterPro" id="IPR036770">
    <property type="entry name" value="Ankyrin_rpt-contain_sf"/>
</dbReference>
<name>A2ESD0_TRIV3</name>
<feature type="repeat" description="ANK" evidence="1">
    <location>
        <begin position="360"/>
        <end position="392"/>
    </location>
</feature>
<dbReference type="AlphaFoldDB" id="A2ESD0"/>
<dbReference type="SMART" id="SM00248">
    <property type="entry name" value="ANK"/>
    <property type="match status" value="6"/>
</dbReference>
<dbReference type="Pfam" id="PF13857">
    <property type="entry name" value="Ank_5"/>
    <property type="match status" value="1"/>
</dbReference>
<dbReference type="STRING" id="5722.A2ESD0"/>
<dbReference type="InParanoid" id="A2ESD0"/>
<accession>A2ESD0</accession>
<feature type="coiled-coil region" evidence="2">
    <location>
        <begin position="115"/>
        <end position="142"/>
    </location>
</feature>
<feature type="repeat" description="ANK" evidence="1">
    <location>
        <begin position="294"/>
        <end position="326"/>
    </location>
</feature>
<feature type="repeat" description="ANK" evidence="1">
    <location>
        <begin position="261"/>
        <end position="293"/>
    </location>
</feature>
<dbReference type="Gene3D" id="1.25.40.20">
    <property type="entry name" value="Ankyrin repeat-containing domain"/>
    <property type="match status" value="2"/>
</dbReference>
<dbReference type="VEuPathDB" id="TrichDB:TVAG_396190"/>
<reference evidence="3" key="2">
    <citation type="journal article" date="2007" name="Science">
        <title>Draft genome sequence of the sexually transmitted pathogen Trichomonas vaginalis.</title>
        <authorList>
            <person name="Carlton J.M."/>
            <person name="Hirt R.P."/>
            <person name="Silva J.C."/>
            <person name="Delcher A.L."/>
            <person name="Schatz M."/>
            <person name="Zhao Q."/>
            <person name="Wortman J.R."/>
            <person name="Bidwell S.L."/>
            <person name="Alsmark U.C.M."/>
            <person name="Besteiro S."/>
            <person name="Sicheritz-Ponten T."/>
            <person name="Noel C.J."/>
            <person name="Dacks J.B."/>
            <person name="Foster P.G."/>
            <person name="Simillion C."/>
            <person name="Van de Peer Y."/>
            <person name="Miranda-Saavedra D."/>
            <person name="Barton G.J."/>
            <person name="Westrop G.D."/>
            <person name="Mueller S."/>
            <person name="Dessi D."/>
            <person name="Fiori P.L."/>
            <person name="Ren Q."/>
            <person name="Paulsen I."/>
            <person name="Zhang H."/>
            <person name="Bastida-Corcuera F.D."/>
            <person name="Simoes-Barbosa A."/>
            <person name="Brown M.T."/>
            <person name="Hayes R.D."/>
            <person name="Mukherjee M."/>
            <person name="Okumura C.Y."/>
            <person name="Schneider R."/>
            <person name="Smith A.J."/>
            <person name="Vanacova S."/>
            <person name="Villalvazo M."/>
            <person name="Haas B.J."/>
            <person name="Pertea M."/>
            <person name="Feldblyum T.V."/>
            <person name="Utterback T.R."/>
            <person name="Shu C.L."/>
            <person name="Osoegawa K."/>
            <person name="de Jong P.J."/>
            <person name="Hrdy I."/>
            <person name="Horvathova L."/>
            <person name="Zubacova Z."/>
            <person name="Dolezal P."/>
            <person name="Malik S.B."/>
            <person name="Logsdon J.M. Jr."/>
            <person name="Henze K."/>
            <person name="Gupta A."/>
            <person name="Wang C.C."/>
            <person name="Dunne R.L."/>
            <person name="Upcroft J.A."/>
            <person name="Upcroft P."/>
            <person name="White O."/>
            <person name="Salzberg S.L."/>
            <person name="Tang P."/>
            <person name="Chiu C.-H."/>
            <person name="Lee Y.-S."/>
            <person name="Embley T.M."/>
            <person name="Coombs G.H."/>
            <person name="Mottram J.C."/>
            <person name="Tachezy J."/>
            <person name="Fraser-Liggett C.M."/>
            <person name="Johnson P.J."/>
        </authorList>
    </citation>
    <scope>NUCLEOTIDE SEQUENCE [LARGE SCALE GENOMIC DNA]</scope>
    <source>
        <strain evidence="3">G3</strain>
    </source>
</reference>
<dbReference type="PROSITE" id="PS50297">
    <property type="entry name" value="ANK_REP_REGION"/>
    <property type="match status" value="5"/>
</dbReference>
<evidence type="ECO:0000313" key="4">
    <source>
        <dbReference type="Proteomes" id="UP000001542"/>
    </source>
</evidence>
<dbReference type="PRINTS" id="PR01415">
    <property type="entry name" value="ANKYRIN"/>
</dbReference>
<dbReference type="PANTHER" id="PTHR44207">
    <property type="entry name" value="SURFACE ANTIGEN BSPA-LIKE-RELATED"/>
    <property type="match status" value="1"/>
</dbReference>
<evidence type="ECO:0000313" key="3">
    <source>
        <dbReference type="EMBL" id="EAY04433.1"/>
    </source>
</evidence>
<dbReference type="eggNOG" id="KOG4177">
    <property type="taxonomic scope" value="Eukaryota"/>
</dbReference>
<dbReference type="OrthoDB" id="424503at2759"/>
<dbReference type="SMR" id="A2ESD0"/>
<evidence type="ECO:0000256" key="1">
    <source>
        <dbReference type="PROSITE-ProRule" id="PRU00023"/>
    </source>
</evidence>
<dbReference type="PANTHER" id="PTHR44207:SF1">
    <property type="entry name" value="SURFACE ANTIGEN BSPA-LIKE"/>
    <property type="match status" value="1"/>
</dbReference>
<dbReference type="VEuPathDB" id="TrichDB:TVAGG3_0883250"/>
<keyword evidence="4" id="KW-1185">Reference proteome</keyword>